<organism evidence="1">
    <name type="scientific">marine metagenome</name>
    <dbReference type="NCBI Taxonomy" id="408172"/>
    <lineage>
        <taxon>unclassified sequences</taxon>
        <taxon>metagenomes</taxon>
        <taxon>ecological metagenomes</taxon>
    </lineage>
</organism>
<protein>
    <submittedName>
        <fullName evidence="1">Uncharacterized protein</fullName>
    </submittedName>
</protein>
<proteinExistence type="predicted"/>
<dbReference type="EMBL" id="UINC01000952">
    <property type="protein sequence ID" value="SUZ65179.1"/>
    <property type="molecule type" value="Genomic_DNA"/>
</dbReference>
<sequence>MVVLSHLFVVSCSSSAPPPTTAVKRAIETKQYDVDFDTLMKGSIGVLQDLGYTIDVLNDNYGLITATKQTTLGSGSAESKEMSKIGKAAIGIGVVLTLGLLAAADGDKDGDGDDNGGGDCLFCGWGGGSSSNDGPNVYNLKTTINIVQESEDPVSSTIRINFQASREQGGAVKYAGSTHSMEFFKGFFAALDKSLFLDVNLESGETTVIEGN</sequence>
<evidence type="ECO:0000313" key="1">
    <source>
        <dbReference type="EMBL" id="SUZ65179.1"/>
    </source>
</evidence>
<dbReference type="AlphaFoldDB" id="A0A381PGD8"/>
<gene>
    <name evidence="1" type="ORF">METZ01_LOCUS18033</name>
</gene>
<name>A0A381PGD8_9ZZZZ</name>
<accession>A0A381PGD8</accession>
<reference evidence="1" key="1">
    <citation type="submission" date="2018-05" db="EMBL/GenBank/DDBJ databases">
        <authorList>
            <person name="Lanie J.A."/>
            <person name="Ng W.-L."/>
            <person name="Kazmierczak K.M."/>
            <person name="Andrzejewski T.M."/>
            <person name="Davidsen T.M."/>
            <person name="Wayne K.J."/>
            <person name="Tettelin H."/>
            <person name="Glass J.I."/>
            <person name="Rusch D."/>
            <person name="Podicherti R."/>
            <person name="Tsui H.-C.T."/>
            <person name="Winkler M.E."/>
        </authorList>
    </citation>
    <scope>NUCLEOTIDE SEQUENCE</scope>
</reference>